<dbReference type="InterPro" id="IPR008861">
    <property type="entry name" value="GpX-like"/>
</dbReference>
<protein>
    <submittedName>
        <fullName evidence="1">Phage tail fiber-like protein</fullName>
    </submittedName>
</protein>
<sequence>MTQQTVLKHTVKQGERWDNLAYYYYGNALDFERIINANPHIGLCEVLPTGATVYIPVLNIKPTNNESMPPWLRGNNE</sequence>
<evidence type="ECO:0000313" key="1">
    <source>
        <dbReference type="EMBL" id="VEI30304.1"/>
    </source>
</evidence>
<name>A0A369YF02_HAEPA</name>
<proteinExistence type="predicted"/>
<reference evidence="1 2" key="1">
    <citation type="submission" date="2018-12" db="EMBL/GenBank/DDBJ databases">
        <authorList>
            <consortium name="Pathogen Informatics"/>
        </authorList>
    </citation>
    <scope>NUCLEOTIDE SEQUENCE [LARGE SCALE GENOMIC DNA]</scope>
    <source>
        <strain evidence="1 2">NCTC10665</strain>
    </source>
</reference>
<dbReference type="AlphaFoldDB" id="A0A369YF02"/>
<organism evidence="1 2">
    <name type="scientific">Haemophilus parainfluenzae</name>
    <dbReference type="NCBI Taxonomy" id="729"/>
    <lineage>
        <taxon>Bacteria</taxon>
        <taxon>Pseudomonadati</taxon>
        <taxon>Pseudomonadota</taxon>
        <taxon>Gammaproteobacteria</taxon>
        <taxon>Pasteurellales</taxon>
        <taxon>Pasteurellaceae</taxon>
        <taxon>Haemophilus</taxon>
    </lineage>
</organism>
<dbReference type="RefSeq" id="WP_048750473.1">
    <property type="nucleotide sequence ID" value="NZ_LR134481.1"/>
</dbReference>
<evidence type="ECO:0000313" key="2">
    <source>
        <dbReference type="Proteomes" id="UP000268879"/>
    </source>
</evidence>
<accession>A0A369YF02</accession>
<dbReference type="EMBL" id="LR134481">
    <property type="protein sequence ID" value="VEI30304.1"/>
    <property type="molecule type" value="Genomic_DNA"/>
</dbReference>
<dbReference type="Gene3D" id="3.10.350.10">
    <property type="entry name" value="LysM domain"/>
    <property type="match status" value="1"/>
</dbReference>
<dbReference type="SUPFAM" id="SSF54106">
    <property type="entry name" value="LysM domain"/>
    <property type="match status" value="1"/>
</dbReference>
<dbReference type="Pfam" id="PF05489">
    <property type="entry name" value="Phage_tail_X"/>
    <property type="match status" value="1"/>
</dbReference>
<gene>
    <name evidence="1" type="ORF">NCTC10665_00857</name>
</gene>
<dbReference type="InterPro" id="IPR036779">
    <property type="entry name" value="LysM_dom_sf"/>
</dbReference>
<dbReference type="Proteomes" id="UP000268879">
    <property type="component" value="Chromosome"/>
</dbReference>